<name>A0A395HBG8_9EURO</name>
<keyword evidence="1" id="KW-0812">Transmembrane</keyword>
<evidence type="ECO:0000313" key="2">
    <source>
        <dbReference type="EMBL" id="RAL05281.1"/>
    </source>
</evidence>
<dbReference type="Proteomes" id="UP000249402">
    <property type="component" value="Unassembled WGS sequence"/>
</dbReference>
<dbReference type="VEuPathDB" id="FungiDB:BO80DRAFT_133155"/>
<keyword evidence="3" id="KW-1185">Reference proteome</keyword>
<keyword evidence="1" id="KW-0472">Membrane</keyword>
<reference evidence="2 3" key="1">
    <citation type="submission" date="2018-02" db="EMBL/GenBank/DDBJ databases">
        <title>The genomes of Aspergillus section Nigri reveals drivers in fungal speciation.</title>
        <authorList>
            <consortium name="DOE Joint Genome Institute"/>
            <person name="Vesth T.C."/>
            <person name="Nybo J."/>
            <person name="Theobald S."/>
            <person name="Brandl J."/>
            <person name="Frisvad J.C."/>
            <person name="Nielsen K.F."/>
            <person name="Lyhne E.K."/>
            <person name="Kogle M.E."/>
            <person name="Kuo A."/>
            <person name="Riley R."/>
            <person name="Clum A."/>
            <person name="Nolan M."/>
            <person name="Lipzen A."/>
            <person name="Salamov A."/>
            <person name="Henrissat B."/>
            <person name="Wiebenga A."/>
            <person name="De vries R.P."/>
            <person name="Grigoriev I.V."/>
            <person name="Mortensen U.H."/>
            <person name="Andersen M.R."/>
            <person name="Baker S.E."/>
        </authorList>
    </citation>
    <scope>NUCLEOTIDE SEQUENCE [LARGE SCALE GENOMIC DNA]</scope>
    <source>
        <strain evidence="2 3">CBS 121593</strain>
    </source>
</reference>
<protein>
    <submittedName>
        <fullName evidence="2">Uncharacterized protein</fullName>
    </submittedName>
</protein>
<dbReference type="AlphaFoldDB" id="A0A395HBG8"/>
<dbReference type="GeneID" id="37218467"/>
<dbReference type="EMBL" id="KZ824421">
    <property type="protein sequence ID" value="RAL05281.1"/>
    <property type="molecule type" value="Genomic_DNA"/>
</dbReference>
<sequence length="56" mass="6377">MFFLLAPACRFIPFISISFFFFFFRASLLRLRTVLWVGDSCSSSPSSPSHIELPSV</sequence>
<evidence type="ECO:0000256" key="1">
    <source>
        <dbReference type="SAM" id="Phobius"/>
    </source>
</evidence>
<evidence type="ECO:0000313" key="3">
    <source>
        <dbReference type="Proteomes" id="UP000249402"/>
    </source>
</evidence>
<accession>A0A395HBG8</accession>
<dbReference type="RefSeq" id="XP_025579608.1">
    <property type="nucleotide sequence ID" value="XM_025713602.1"/>
</dbReference>
<organism evidence="2 3">
    <name type="scientific">Aspergillus ibericus CBS 121593</name>
    <dbReference type="NCBI Taxonomy" id="1448316"/>
    <lineage>
        <taxon>Eukaryota</taxon>
        <taxon>Fungi</taxon>
        <taxon>Dikarya</taxon>
        <taxon>Ascomycota</taxon>
        <taxon>Pezizomycotina</taxon>
        <taxon>Eurotiomycetes</taxon>
        <taxon>Eurotiomycetidae</taxon>
        <taxon>Eurotiales</taxon>
        <taxon>Aspergillaceae</taxon>
        <taxon>Aspergillus</taxon>
        <taxon>Aspergillus subgen. Circumdati</taxon>
    </lineage>
</organism>
<feature type="transmembrane region" description="Helical" evidence="1">
    <location>
        <begin position="12"/>
        <end position="28"/>
    </location>
</feature>
<proteinExistence type="predicted"/>
<keyword evidence="1" id="KW-1133">Transmembrane helix</keyword>
<gene>
    <name evidence="2" type="ORF">BO80DRAFT_133155</name>
</gene>